<gene>
    <name evidence="1" type="ORF">S01H1_21217</name>
</gene>
<evidence type="ECO:0000313" key="1">
    <source>
        <dbReference type="EMBL" id="GAF93098.1"/>
    </source>
</evidence>
<organism evidence="1">
    <name type="scientific">marine sediment metagenome</name>
    <dbReference type="NCBI Taxonomy" id="412755"/>
    <lineage>
        <taxon>unclassified sequences</taxon>
        <taxon>metagenomes</taxon>
        <taxon>ecological metagenomes</taxon>
    </lineage>
</organism>
<accession>X0THU2</accession>
<sequence>MDPETRELLARIRAESKIIDAVLNDIEREQRRQNELIAEIIRRQGVNTAIRDITPKNIIGDLSE</sequence>
<dbReference type="EMBL" id="BARS01011729">
    <property type="protein sequence ID" value="GAF93098.1"/>
    <property type="molecule type" value="Genomic_DNA"/>
</dbReference>
<proteinExistence type="predicted"/>
<comment type="caution">
    <text evidence="1">The sequence shown here is derived from an EMBL/GenBank/DDBJ whole genome shotgun (WGS) entry which is preliminary data.</text>
</comment>
<name>X0THU2_9ZZZZ</name>
<dbReference type="AlphaFoldDB" id="X0THU2"/>
<reference evidence="1" key="1">
    <citation type="journal article" date="2014" name="Front. Microbiol.">
        <title>High frequency of phylogenetically diverse reductive dehalogenase-homologous genes in deep subseafloor sedimentary metagenomes.</title>
        <authorList>
            <person name="Kawai M."/>
            <person name="Futagami T."/>
            <person name="Toyoda A."/>
            <person name="Takaki Y."/>
            <person name="Nishi S."/>
            <person name="Hori S."/>
            <person name="Arai W."/>
            <person name="Tsubouchi T."/>
            <person name="Morono Y."/>
            <person name="Uchiyama I."/>
            <person name="Ito T."/>
            <person name="Fujiyama A."/>
            <person name="Inagaki F."/>
            <person name="Takami H."/>
        </authorList>
    </citation>
    <scope>NUCLEOTIDE SEQUENCE</scope>
    <source>
        <strain evidence="1">Expedition CK06-06</strain>
    </source>
</reference>
<protein>
    <submittedName>
        <fullName evidence="1">Uncharacterized protein</fullName>
    </submittedName>
</protein>